<evidence type="ECO:0000313" key="1">
    <source>
        <dbReference type="EMBL" id="VFU17961.1"/>
    </source>
</evidence>
<dbReference type="AlphaFoldDB" id="A0A485M6P4"/>
<organism evidence="1">
    <name type="scientific">anaerobic digester metagenome</name>
    <dbReference type="NCBI Taxonomy" id="1263854"/>
    <lineage>
        <taxon>unclassified sequences</taxon>
        <taxon>metagenomes</taxon>
        <taxon>ecological metagenomes</taxon>
    </lineage>
</organism>
<dbReference type="EMBL" id="CAADRM010000142">
    <property type="protein sequence ID" value="VFU17961.1"/>
    <property type="molecule type" value="Genomic_DNA"/>
</dbReference>
<gene>
    <name evidence="1" type="ORF">SCFA_750030</name>
</gene>
<name>A0A485M6P4_9ZZZZ</name>
<accession>A0A485M6P4</accession>
<evidence type="ECO:0008006" key="2">
    <source>
        <dbReference type="Google" id="ProtNLM"/>
    </source>
</evidence>
<proteinExistence type="predicted"/>
<reference evidence="1" key="1">
    <citation type="submission" date="2019-03" db="EMBL/GenBank/DDBJ databases">
        <authorList>
            <person name="Hao L."/>
        </authorList>
    </citation>
    <scope>NUCLEOTIDE SEQUENCE</scope>
</reference>
<dbReference type="PROSITE" id="PS51257">
    <property type="entry name" value="PROKAR_LIPOPROTEIN"/>
    <property type="match status" value="1"/>
</dbReference>
<sequence length="207" mass="23168">MCDMRMRKFPAVFVLWFAVLGGCASLEVPKDSTYPFRASFTGSATIQGRDVRFDGALAVNSPEQGFAQVYGPGGLVAYSVGITKGEVTIHDLWGRTIRQYSIPLDQFLGLVAGEPPDMRYLWRRSLDGLTSVTYTWGTLVVDRNLLPHELQVKGDPKLNVRFVQTDNTITLLMNRGSDRLRLVLDVIRGGRWMKGPLTNTERTMELP</sequence>
<protein>
    <recommendedName>
        <fullName evidence="2">Lipoprotein</fullName>
    </recommendedName>
</protein>